<evidence type="ECO:0000313" key="1">
    <source>
        <dbReference type="EMBL" id="AKS46192.1"/>
    </source>
</evidence>
<dbReference type="KEGG" id="otm:OSB_16440"/>
<sequence>MGKCSSPRLITGLTTAMIAAVSFVGAVNAACSPDTVTIRDDAGTVQFTVDVADSVEERSQGLMFVEEMATMQGMLFVYERPQRASFWMRNTLIPLDMVFVNENGVVQNIHAMAQPLDETPIFGGEDIQFVLEINGGLAAMLGLEVGDQLQHPSFGTDAIWPCEIN</sequence>
<dbReference type="OrthoDB" id="9808290at2"/>
<evidence type="ECO:0000313" key="2">
    <source>
        <dbReference type="Proteomes" id="UP000067444"/>
    </source>
</evidence>
<dbReference type="PANTHER" id="PTHR37953:SF1">
    <property type="entry name" value="UPF0127 PROTEIN MJ1496"/>
    <property type="match status" value="1"/>
</dbReference>
<accession>A0A0K0Y5Q6</accession>
<dbReference type="InterPro" id="IPR003795">
    <property type="entry name" value="DUF192"/>
</dbReference>
<keyword evidence="2" id="KW-1185">Reference proteome</keyword>
<name>A0A0K0Y5Q6_9RHOB</name>
<dbReference type="STRING" id="1458307.OSB_16440"/>
<proteinExistence type="predicted"/>
<gene>
    <name evidence="1" type="ORF">OSB_16440</name>
</gene>
<dbReference type="Pfam" id="PF02643">
    <property type="entry name" value="DUF192"/>
    <property type="match status" value="1"/>
</dbReference>
<dbReference type="Proteomes" id="UP000067444">
    <property type="component" value="Chromosome"/>
</dbReference>
<dbReference type="InterPro" id="IPR038695">
    <property type="entry name" value="Saro_0823-like_sf"/>
</dbReference>
<dbReference type="PATRIC" id="fig|1458307.3.peg.1657"/>
<organism evidence="1 2">
    <name type="scientific">Octadecabacter temperatus</name>
    <dbReference type="NCBI Taxonomy" id="1458307"/>
    <lineage>
        <taxon>Bacteria</taxon>
        <taxon>Pseudomonadati</taxon>
        <taxon>Pseudomonadota</taxon>
        <taxon>Alphaproteobacteria</taxon>
        <taxon>Rhodobacterales</taxon>
        <taxon>Roseobacteraceae</taxon>
        <taxon>Octadecabacter</taxon>
    </lineage>
</organism>
<dbReference type="Gene3D" id="2.60.120.1140">
    <property type="entry name" value="Protein of unknown function DUF192"/>
    <property type="match status" value="1"/>
</dbReference>
<reference evidence="1 2" key="1">
    <citation type="journal article" date="2015" name="Genome Announc.">
        <title>Closed Genome Sequence of Octadecabacter temperatus SB1, the First Mesophilic Species of the Genus Octadecabacter.</title>
        <authorList>
            <person name="Voget S."/>
            <person name="Billerbeck S."/>
            <person name="Simon M."/>
            <person name="Daniel R."/>
        </authorList>
    </citation>
    <scope>NUCLEOTIDE SEQUENCE [LARGE SCALE GENOMIC DNA]</scope>
    <source>
        <strain evidence="1 2">SB1</strain>
    </source>
</reference>
<dbReference type="PANTHER" id="PTHR37953">
    <property type="entry name" value="UPF0127 PROTEIN MJ1496"/>
    <property type="match status" value="1"/>
</dbReference>
<dbReference type="EMBL" id="CP012160">
    <property type="protein sequence ID" value="AKS46192.1"/>
    <property type="molecule type" value="Genomic_DNA"/>
</dbReference>
<protein>
    <submittedName>
        <fullName evidence="1">Uncharacterized protein</fullName>
    </submittedName>
</protein>
<dbReference type="AlphaFoldDB" id="A0A0K0Y5Q6"/>